<feature type="transmembrane region" description="Helical" evidence="1">
    <location>
        <begin position="39"/>
        <end position="62"/>
    </location>
</feature>
<comment type="caution">
    <text evidence="2">The sequence shown here is derived from an EMBL/GenBank/DDBJ whole genome shotgun (WGS) entry which is preliminary data.</text>
</comment>
<feature type="transmembrane region" description="Helical" evidence="1">
    <location>
        <begin position="68"/>
        <end position="86"/>
    </location>
</feature>
<evidence type="ECO:0000256" key="1">
    <source>
        <dbReference type="SAM" id="Phobius"/>
    </source>
</evidence>
<dbReference type="Proteomes" id="UP001177120">
    <property type="component" value="Unassembled WGS sequence"/>
</dbReference>
<feature type="transmembrane region" description="Helical" evidence="1">
    <location>
        <begin position="6"/>
        <end position="27"/>
    </location>
</feature>
<keyword evidence="3" id="KW-1185">Reference proteome</keyword>
<dbReference type="NCBIfam" id="TIGR02893">
    <property type="entry name" value="spore_yabQ"/>
    <property type="match status" value="1"/>
</dbReference>
<accession>A0ABS2WMF6</accession>
<protein>
    <submittedName>
        <fullName evidence="2">Spore cortex biosynthesis protein YabQ</fullName>
    </submittedName>
</protein>
<keyword evidence="1" id="KW-0472">Membrane</keyword>
<keyword evidence="1" id="KW-0812">Transmembrane</keyword>
<gene>
    <name evidence="2" type="primary">yabQ</name>
    <name evidence="2" type="ORF">JQC72_14245</name>
</gene>
<evidence type="ECO:0000313" key="3">
    <source>
        <dbReference type="Proteomes" id="UP001177120"/>
    </source>
</evidence>
<sequence length="194" mass="23126">MSLEAQWLTMGWMTASGIILGVLLDIYRVIKGRFRFKGWVVSLIDLLYWTVAAGLVFGLLMWSNWGVLRFYVFLAVILGVVLYYFWMSRTMIRLISWTIRLAEWMIRIVLRTLYVTFWVPLTYAWTALCFTGAWTIRLLLMLLRIIRRITIADVWLIRPWTRYVRPRIIPCLNWVRSAWHRITRLFSINRGKGG</sequence>
<reference evidence="2" key="1">
    <citation type="journal article" date="2024" name="Int. J. Syst. Evol. Microbiol.">
        <title>Polycladomyces zharkentensis sp. nov., a novel thermophilic cellulose- and starch-degrading member of the Bacillota from a geothermal aquifer in Kazakhstan.</title>
        <authorList>
            <person name="Mashzhan A."/>
            <person name="Kistaubayeva A."/>
            <person name="Javier-Lopez R."/>
            <person name="Bissenova U."/>
            <person name="Bissenbay A."/>
            <person name="Birkeland N.K."/>
        </authorList>
    </citation>
    <scope>NUCLEOTIDE SEQUENCE</scope>
    <source>
        <strain evidence="2">ZKZ2T</strain>
    </source>
</reference>
<keyword evidence="1" id="KW-1133">Transmembrane helix</keyword>
<evidence type="ECO:0000313" key="2">
    <source>
        <dbReference type="EMBL" id="MBN2910658.1"/>
    </source>
</evidence>
<organism evidence="2 3">
    <name type="scientific">Polycladomyces zharkentensis</name>
    <dbReference type="NCBI Taxonomy" id="2807616"/>
    <lineage>
        <taxon>Bacteria</taxon>
        <taxon>Bacillati</taxon>
        <taxon>Bacillota</taxon>
        <taxon>Bacilli</taxon>
        <taxon>Bacillales</taxon>
        <taxon>Thermoactinomycetaceae</taxon>
        <taxon>Polycladomyces</taxon>
    </lineage>
</organism>
<name>A0ABS2WMF6_9BACL</name>
<dbReference type="Pfam" id="PF09578">
    <property type="entry name" value="Spore_YabQ"/>
    <property type="match status" value="1"/>
</dbReference>
<dbReference type="RefSeq" id="WP_205496779.1">
    <property type="nucleotide sequence ID" value="NZ_JAFHAP010000014.1"/>
</dbReference>
<dbReference type="InterPro" id="IPR019074">
    <property type="entry name" value="YabQ"/>
</dbReference>
<feature type="transmembrane region" description="Helical" evidence="1">
    <location>
        <begin position="123"/>
        <end position="143"/>
    </location>
</feature>
<dbReference type="EMBL" id="JAFHAP010000014">
    <property type="protein sequence ID" value="MBN2910658.1"/>
    <property type="molecule type" value="Genomic_DNA"/>
</dbReference>
<proteinExistence type="predicted"/>